<evidence type="ECO:0000313" key="3">
    <source>
        <dbReference type="Proteomes" id="UP000569202"/>
    </source>
</evidence>
<proteinExistence type="predicted"/>
<protein>
    <submittedName>
        <fullName evidence="2">Amino acid transport protein</fullName>
    </submittedName>
</protein>
<comment type="caution">
    <text evidence="2">The sequence shown here is derived from an EMBL/GenBank/DDBJ whole genome shotgun (WGS) entry which is preliminary data.</text>
</comment>
<dbReference type="AlphaFoldDB" id="A0A7Y2REP0"/>
<evidence type="ECO:0000256" key="1">
    <source>
        <dbReference type="SAM" id="Phobius"/>
    </source>
</evidence>
<evidence type="ECO:0000313" key="2">
    <source>
        <dbReference type="EMBL" id="NNH77303.1"/>
    </source>
</evidence>
<organism evidence="2 3">
    <name type="scientific">Acinetobacter terrae</name>
    <dbReference type="NCBI Taxonomy" id="2731247"/>
    <lineage>
        <taxon>Bacteria</taxon>
        <taxon>Pseudomonadati</taxon>
        <taxon>Pseudomonadota</taxon>
        <taxon>Gammaproteobacteria</taxon>
        <taxon>Moraxellales</taxon>
        <taxon>Moraxellaceae</taxon>
        <taxon>Acinetobacter</taxon>
        <taxon>Acinetobacter Taxon 24</taxon>
    </lineage>
</organism>
<keyword evidence="1" id="KW-0812">Transmembrane</keyword>
<dbReference type="RefSeq" id="WP_171540165.1">
    <property type="nucleotide sequence ID" value="NZ_JABERL010000012.1"/>
</dbReference>
<sequence length="67" mass="7443">MTTAQLLIGVLFSSIGLGYFLYGKKQKVTVPLVCGLVLMIFPYFVENTAMLTIIGIILSLLPYFVRL</sequence>
<accession>A0A7Y2REP0</accession>
<keyword evidence="1" id="KW-1133">Transmembrane helix</keyword>
<keyword evidence="1" id="KW-0472">Membrane</keyword>
<dbReference type="Proteomes" id="UP000569202">
    <property type="component" value="Unassembled WGS sequence"/>
</dbReference>
<gene>
    <name evidence="2" type="ORF">HLH17_06330</name>
</gene>
<feature type="transmembrane region" description="Helical" evidence="1">
    <location>
        <begin position="6"/>
        <end position="23"/>
    </location>
</feature>
<name>A0A7Y2REP0_9GAMM</name>
<reference evidence="2 3" key="1">
    <citation type="submission" date="2020-04" db="EMBL/GenBank/DDBJ databases">
        <title>Acinetobacter Taxon 24.</title>
        <authorList>
            <person name="Nemec A."/>
            <person name="Radolfova-Krizova L."/>
            <person name="Higgins P.G."/>
            <person name="Spanelova P."/>
        </authorList>
    </citation>
    <scope>NUCLEOTIDE SEQUENCE [LARGE SCALE GENOMIC DNA]</scope>
    <source>
        <strain evidence="2 3">ANC 5380</strain>
    </source>
</reference>
<dbReference type="EMBL" id="JABERL010000012">
    <property type="protein sequence ID" value="NNH77303.1"/>
    <property type="molecule type" value="Genomic_DNA"/>
</dbReference>